<reference evidence="11" key="1">
    <citation type="submission" date="2021-12" db="EMBL/GenBank/DDBJ databases">
        <title>Convergent genome expansion in fungi linked to evolution of root-endophyte symbiosis.</title>
        <authorList>
            <consortium name="DOE Joint Genome Institute"/>
            <person name="Ke Y.-H."/>
            <person name="Bonito G."/>
            <person name="Liao H.-L."/>
            <person name="Looney B."/>
            <person name="Rojas-Flechas A."/>
            <person name="Nash J."/>
            <person name="Hameed K."/>
            <person name="Schadt C."/>
            <person name="Martin F."/>
            <person name="Crous P.W."/>
            <person name="Miettinen O."/>
            <person name="Magnuson J.K."/>
            <person name="Labbe J."/>
            <person name="Jacobson D."/>
            <person name="Doktycz M.J."/>
            <person name="Veneault-Fourrey C."/>
            <person name="Kuo A."/>
            <person name="Mondo S."/>
            <person name="Calhoun S."/>
            <person name="Riley R."/>
            <person name="Ohm R."/>
            <person name="LaButti K."/>
            <person name="Andreopoulos B."/>
            <person name="Pangilinan J."/>
            <person name="Nolan M."/>
            <person name="Tritt A."/>
            <person name="Clum A."/>
            <person name="Lipzen A."/>
            <person name="Daum C."/>
            <person name="Barry K."/>
            <person name="Grigoriev I.V."/>
            <person name="Vilgalys R."/>
        </authorList>
    </citation>
    <scope>NUCLEOTIDE SEQUENCE</scope>
    <source>
        <strain evidence="11">PMI_201</strain>
    </source>
</reference>
<dbReference type="InterPro" id="IPR013099">
    <property type="entry name" value="K_chnl_dom"/>
</dbReference>
<keyword evidence="12" id="KW-1185">Reference proteome</keyword>
<name>A0AAD4L3G4_9EURO</name>
<keyword evidence="2" id="KW-0813">Transport</keyword>
<dbReference type="GeneID" id="70245424"/>
<evidence type="ECO:0000256" key="6">
    <source>
        <dbReference type="ARBA" id="ARBA00023136"/>
    </source>
</evidence>
<gene>
    <name evidence="11" type="ORF">BGW36DRAFT_369446</name>
</gene>
<dbReference type="GO" id="GO:0005886">
    <property type="term" value="C:plasma membrane"/>
    <property type="evidence" value="ECO:0007669"/>
    <property type="project" value="TreeGrafter"/>
</dbReference>
<evidence type="ECO:0000256" key="3">
    <source>
        <dbReference type="ARBA" id="ARBA00022692"/>
    </source>
</evidence>
<feature type="domain" description="Potassium channel" evidence="10">
    <location>
        <begin position="397"/>
        <end position="471"/>
    </location>
</feature>
<keyword evidence="6 9" id="KW-0472">Membrane</keyword>
<feature type="compositionally biased region" description="Basic and acidic residues" evidence="8">
    <location>
        <begin position="515"/>
        <end position="527"/>
    </location>
</feature>
<evidence type="ECO:0000256" key="5">
    <source>
        <dbReference type="ARBA" id="ARBA00023065"/>
    </source>
</evidence>
<dbReference type="RefSeq" id="XP_046076531.1">
    <property type="nucleotide sequence ID" value="XM_046215137.1"/>
</dbReference>
<feature type="transmembrane region" description="Helical" evidence="9">
    <location>
        <begin position="447"/>
        <end position="466"/>
    </location>
</feature>
<dbReference type="AlphaFoldDB" id="A0AAD4L3G4"/>
<feature type="compositionally biased region" description="Basic and acidic residues" evidence="8">
    <location>
        <begin position="17"/>
        <end position="32"/>
    </location>
</feature>
<dbReference type="GO" id="GO:0015271">
    <property type="term" value="F:outward rectifier potassium channel activity"/>
    <property type="evidence" value="ECO:0007669"/>
    <property type="project" value="TreeGrafter"/>
</dbReference>
<comment type="subcellular location">
    <subcellularLocation>
        <location evidence="1">Membrane</location>
        <topology evidence="1">Multi-pass membrane protein</topology>
    </subcellularLocation>
</comment>
<feature type="compositionally biased region" description="Acidic residues" evidence="8">
    <location>
        <begin position="1"/>
        <end position="10"/>
    </location>
</feature>
<dbReference type="InterPro" id="IPR003280">
    <property type="entry name" value="2pore_dom_K_chnl"/>
</dbReference>
<keyword evidence="3 9" id="KW-0812">Transmembrane</keyword>
<evidence type="ECO:0000313" key="12">
    <source>
        <dbReference type="Proteomes" id="UP001201262"/>
    </source>
</evidence>
<keyword evidence="7 11" id="KW-0407">Ion channel</keyword>
<feature type="domain" description="Potassium channel" evidence="10">
    <location>
        <begin position="232"/>
        <end position="304"/>
    </location>
</feature>
<dbReference type="PANTHER" id="PTHR11003:SF301">
    <property type="entry name" value="POTASSIUM CHANNEL PROTEIN"/>
    <property type="match status" value="1"/>
</dbReference>
<dbReference type="SUPFAM" id="SSF81324">
    <property type="entry name" value="Voltage-gated potassium channels"/>
    <property type="match status" value="2"/>
</dbReference>
<evidence type="ECO:0000259" key="10">
    <source>
        <dbReference type="Pfam" id="PF07885"/>
    </source>
</evidence>
<comment type="caution">
    <text evidence="11">The sequence shown here is derived from an EMBL/GenBank/DDBJ whole genome shotgun (WGS) entry which is preliminary data.</text>
</comment>
<feature type="region of interest" description="Disordered" evidence="8">
    <location>
        <begin position="1"/>
        <end position="32"/>
    </location>
</feature>
<feature type="transmembrane region" description="Helical" evidence="9">
    <location>
        <begin position="144"/>
        <end position="163"/>
    </location>
</feature>
<dbReference type="Proteomes" id="UP001201262">
    <property type="component" value="Unassembled WGS sequence"/>
</dbReference>
<evidence type="ECO:0000256" key="1">
    <source>
        <dbReference type="ARBA" id="ARBA00004141"/>
    </source>
</evidence>
<accession>A0AAD4L3G4</accession>
<evidence type="ECO:0000256" key="8">
    <source>
        <dbReference type="SAM" id="MobiDB-lite"/>
    </source>
</evidence>
<feature type="transmembrane region" description="Helical" evidence="9">
    <location>
        <begin position="183"/>
        <end position="205"/>
    </location>
</feature>
<dbReference type="PANTHER" id="PTHR11003">
    <property type="entry name" value="POTASSIUM CHANNEL, SUBFAMILY K"/>
    <property type="match status" value="1"/>
</dbReference>
<protein>
    <submittedName>
        <fullName evidence="11">Potassium channel</fullName>
    </submittedName>
</protein>
<sequence length="688" mass="78777">MNDPGFDEAIAETANDAENRKQDGSSLRSFDRHDPDTSLHWVSADRELSHYLQPARWWYASTEIPLIAATFGPMANAFSVCSLSQHWREIVKPGGPPIDQAETLPDPPTIIALNAVSLVAALIANFCLLMTMTQRMSFSIAQPIVIVGWYISSILLTIILIIAARDVASQSQTAPGLQMTEGYYYGAIAAGLYFLLSTFLLFTVYGAFKGHYSKQFHLTKSQRTLMIQTTAFFVYLLAGSAVYSKIEGWRFTDAVWWSDFTILTIGIGYPAPKTHLGRGLLFPYAFGGILIVGIVISSIRSLVMERGKTKMSRRLIEKSRQVGVKKLAAKYGNFNSQSAKGGFARFFFKKSVPDDQRQEKPDEMELRRREFFAMRHVREIANLQHRWLSLLSSTIAVALLWCIGALIFEHAEAYQEWTYFDGMYYAYTSLLTIGYGDIYNITNWGRVFFVFWSLLAVPTMTIFISNMGNTVIRAFRDFVDYLGELTILPGEMGYRARIKQVYERAKAILLLSDEKGPERTSKEKPSDENGEQNQSISRAEEALEEEQLREEQEAREHGDVLAENIHHHQFLLIKELRQMFKYINMTPPKEFEYEEWVYFLKLLGEEEAHDKSHRKPYIDASEGGKEEDRGKWSWIGHRSPLLGDKQEAEWLLEALADKLERGLRQLSDEYRRRNSERCEDANDNVEDR</sequence>
<evidence type="ECO:0000256" key="7">
    <source>
        <dbReference type="ARBA" id="ARBA00023303"/>
    </source>
</evidence>
<organism evidence="11 12">
    <name type="scientific">Talaromyces proteolyticus</name>
    <dbReference type="NCBI Taxonomy" id="1131652"/>
    <lineage>
        <taxon>Eukaryota</taxon>
        <taxon>Fungi</taxon>
        <taxon>Dikarya</taxon>
        <taxon>Ascomycota</taxon>
        <taxon>Pezizomycotina</taxon>
        <taxon>Eurotiomycetes</taxon>
        <taxon>Eurotiomycetidae</taxon>
        <taxon>Eurotiales</taxon>
        <taxon>Trichocomaceae</taxon>
        <taxon>Talaromyces</taxon>
        <taxon>Talaromyces sect. Bacilispori</taxon>
    </lineage>
</organism>
<feature type="transmembrane region" description="Helical" evidence="9">
    <location>
        <begin position="225"/>
        <end position="243"/>
    </location>
</feature>
<dbReference type="EMBL" id="JAJTJA010000002">
    <property type="protein sequence ID" value="KAH8703513.1"/>
    <property type="molecule type" value="Genomic_DNA"/>
</dbReference>
<dbReference type="GO" id="GO:0022841">
    <property type="term" value="F:potassium ion leak channel activity"/>
    <property type="evidence" value="ECO:0007669"/>
    <property type="project" value="TreeGrafter"/>
</dbReference>
<evidence type="ECO:0000256" key="4">
    <source>
        <dbReference type="ARBA" id="ARBA00022989"/>
    </source>
</evidence>
<keyword evidence="5" id="KW-0406">Ion transport</keyword>
<dbReference type="GO" id="GO:0030322">
    <property type="term" value="P:stabilization of membrane potential"/>
    <property type="evidence" value="ECO:0007669"/>
    <property type="project" value="TreeGrafter"/>
</dbReference>
<feature type="transmembrane region" description="Helical" evidence="9">
    <location>
        <begin position="281"/>
        <end position="303"/>
    </location>
</feature>
<evidence type="ECO:0000256" key="9">
    <source>
        <dbReference type="SAM" id="Phobius"/>
    </source>
</evidence>
<feature type="region of interest" description="Disordered" evidence="8">
    <location>
        <begin position="515"/>
        <end position="556"/>
    </location>
</feature>
<evidence type="ECO:0000256" key="2">
    <source>
        <dbReference type="ARBA" id="ARBA00022448"/>
    </source>
</evidence>
<dbReference type="Pfam" id="PF07885">
    <property type="entry name" value="Ion_trans_2"/>
    <property type="match status" value="2"/>
</dbReference>
<keyword evidence="4 9" id="KW-1133">Transmembrane helix</keyword>
<feature type="transmembrane region" description="Helical" evidence="9">
    <location>
        <begin position="110"/>
        <end position="132"/>
    </location>
</feature>
<dbReference type="Gene3D" id="1.10.287.70">
    <property type="match status" value="2"/>
</dbReference>
<proteinExistence type="predicted"/>
<feature type="transmembrane region" description="Helical" evidence="9">
    <location>
        <begin position="387"/>
        <end position="408"/>
    </location>
</feature>
<evidence type="ECO:0000313" key="11">
    <source>
        <dbReference type="EMBL" id="KAH8703513.1"/>
    </source>
</evidence>